<feature type="compositionally biased region" description="Low complexity" evidence="2">
    <location>
        <begin position="520"/>
        <end position="531"/>
    </location>
</feature>
<proteinExistence type="predicted"/>
<gene>
    <name evidence="3" type="ORF">VOLCADRAFT_94313</name>
</gene>
<feature type="region of interest" description="Disordered" evidence="2">
    <location>
        <begin position="359"/>
        <end position="566"/>
    </location>
</feature>
<feature type="coiled-coil region" evidence="1">
    <location>
        <begin position="54"/>
        <end position="81"/>
    </location>
</feature>
<organism evidence="4">
    <name type="scientific">Volvox carteri f. nagariensis</name>
    <dbReference type="NCBI Taxonomy" id="3068"/>
    <lineage>
        <taxon>Eukaryota</taxon>
        <taxon>Viridiplantae</taxon>
        <taxon>Chlorophyta</taxon>
        <taxon>core chlorophytes</taxon>
        <taxon>Chlorophyceae</taxon>
        <taxon>CS clade</taxon>
        <taxon>Chlamydomonadales</taxon>
        <taxon>Volvocaceae</taxon>
        <taxon>Volvox</taxon>
    </lineage>
</organism>
<keyword evidence="1" id="KW-0175">Coiled coil</keyword>
<dbReference type="STRING" id="3068.D8U462"/>
<dbReference type="AlphaFoldDB" id="D8U462"/>
<evidence type="ECO:0000313" key="3">
    <source>
        <dbReference type="EMBL" id="EFJ45538.1"/>
    </source>
</evidence>
<dbReference type="InParanoid" id="D8U462"/>
<evidence type="ECO:0000256" key="1">
    <source>
        <dbReference type="SAM" id="Coils"/>
    </source>
</evidence>
<reference evidence="3 4" key="1">
    <citation type="journal article" date="2010" name="Science">
        <title>Genomic analysis of organismal complexity in the multicellular green alga Volvox carteri.</title>
        <authorList>
            <person name="Prochnik S.E."/>
            <person name="Umen J."/>
            <person name="Nedelcu A.M."/>
            <person name="Hallmann A."/>
            <person name="Miller S.M."/>
            <person name="Nishii I."/>
            <person name="Ferris P."/>
            <person name="Kuo A."/>
            <person name="Mitros T."/>
            <person name="Fritz-Laylin L.K."/>
            <person name="Hellsten U."/>
            <person name="Chapman J."/>
            <person name="Simakov O."/>
            <person name="Rensing S.A."/>
            <person name="Terry A."/>
            <person name="Pangilinan J."/>
            <person name="Kapitonov V."/>
            <person name="Jurka J."/>
            <person name="Salamov A."/>
            <person name="Shapiro H."/>
            <person name="Schmutz J."/>
            <person name="Grimwood J."/>
            <person name="Lindquist E."/>
            <person name="Lucas S."/>
            <person name="Grigoriev I.V."/>
            <person name="Schmitt R."/>
            <person name="Kirk D."/>
            <person name="Rokhsar D.S."/>
        </authorList>
    </citation>
    <scope>NUCLEOTIDE SEQUENCE [LARGE SCALE GENOMIC DNA]</scope>
    <source>
        <strain evidence="4">f. Nagariensis / Eve</strain>
    </source>
</reference>
<feature type="region of interest" description="Disordered" evidence="2">
    <location>
        <begin position="187"/>
        <end position="266"/>
    </location>
</feature>
<feature type="compositionally biased region" description="Low complexity" evidence="2">
    <location>
        <begin position="451"/>
        <end position="463"/>
    </location>
</feature>
<name>D8U462_VOLCA</name>
<protein>
    <submittedName>
        <fullName evidence="3">Uncharacterized protein</fullName>
    </submittedName>
</protein>
<dbReference type="CDD" id="cd20404">
    <property type="entry name" value="Tudor_Agenet_AtEML-like"/>
    <property type="match status" value="1"/>
</dbReference>
<dbReference type="GeneID" id="9622489"/>
<accession>D8U462</accession>
<dbReference type="RefSeq" id="XP_002953565.1">
    <property type="nucleotide sequence ID" value="XM_002953519.1"/>
</dbReference>
<evidence type="ECO:0000256" key="2">
    <source>
        <dbReference type="SAM" id="MobiDB-lite"/>
    </source>
</evidence>
<feature type="compositionally biased region" description="Gly residues" evidence="2">
    <location>
        <begin position="488"/>
        <end position="503"/>
    </location>
</feature>
<feature type="compositionally biased region" description="Gly residues" evidence="2">
    <location>
        <begin position="532"/>
        <end position="541"/>
    </location>
</feature>
<dbReference type="OrthoDB" id="552889at2759"/>
<keyword evidence="4" id="KW-1185">Reference proteome</keyword>
<sequence>MSSCIYGRFRRPDKPPSAREQFAIGPLCAAQGPPTYRADASMMFVHPDGQAEDQSNLEEEIRNLTRSAEEAAAKAAKAAAQAGMSYNATTGALTPLPDGAGDFESVENLQCEPDPTYKCSNAPNTVARLNALREEVASQQQQEALLEGQMRAEAQAHQINRNAALQQVQEAERQVKLSREAVAAAAAARTQHLQAHPRAAAQHSKAQQHTSGRAPGRTAGGAVLKPAAKAGAGRGGTAAGSSGEFSAPGAKSPAVKKDKKGAAASPARRLMTVMELRNTHLKGRRLALLWPEDGTWWEGTVLDHDITSARHHARIYYDSTAQEEEVKLLDLVSSGEVAWPVRPVGGGQAAAAGTGSGAVASAVAPQPPQHHGAAHAAHAPVGPTGAMAAAPGTPAAGGAPGASGTAVSGGGGGGSTAVMAAMSSPKRKSGSSPALDPKPPKKTRSVSSLTAAPPAGAAGFGASSNGGGGGGATAAAKASRGSPSMTGLGAGMGAPGRGSGSNGLPGTYQHTPTLPTESSGPVDGVAVVTAAAGGGGGGGGPQTVSPQPPPPQQQQQPQLVSQASGVAAVGPPQPVLYDVEGVWMQGRVVACTDSKLSVQYDEGSADHFHPTQNLTMRVLG</sequence>
<feature type="compositionally biased region" description="Low complexity" evidence="2">
    <location>
        <begin position="473"/>
        <end position="483"/>
    </location>
</feature>
<feature type="compositionally biased region" description="Polar residues" evidence="2">
    <location>
        <begin position="508"/>
        <end position="519"/>
    </location>
</feature>
<dbReference type="Proteomes" id="UP000001058">
    <property type="component" value="Unassembled WGS sequence"/>
</dbReference>
<feature type="compositionally biased region" description="Low complexity" evidence="2">
    <location>
        <begin position="359"/>
        <end position="406"/>
    </location>
</feature>
<dbReference type="EMBL" id="GL378357">
    <property type="protein sequence ID" value="EFJ45538.1"/>
    <property type="molecule type" value="Genomic_DNA"/>
</dbReference>
<dbReference type="KEGG" id="vcn:VOLCADRAFT_94313"/>
<feature type="compositionally biased region" description="Low complexity" evidence="2">
    <location>
        <begin position="553"/>
        <end position="565"/>
    </location>
</feature>
<evidence type="ECO:0000313" key="4">
    <source>
        <dbReference type="Proteomes" id="UP000001058"/>
    </source>
</evidence>